<dbReference type="AlphaFoldDB" id="A0A1C3VSP7"/>
<reference evidence="2 3" key="1">
    <citation type="submission" date="2016-08" db="EMBL/GenBank/DDBJ databases">
        <authorList>
            <person name="Seilhamer J.J."/>
        </authorList>
    </citation>
    <scope>NUCLEOTIDE SEQUENCE [LARGE SCALE GENOMIC DNA]</scope>
    <source>
        <strain evidence="2 3">P1-7</strain>
    </source>
</reference>
<protein>
    <submittedName>
        <fullName evidence="2">Uncharacterized protein</fullName>
    </submittedName>
</protein>
<feature type="region of interest" description="Disordered" evidence="1">
    <location>
        <begin position="78"/>
        <end position="98"/>
    </location>
</feature>
<proteinExistence type="predicted"/>
<evidence type="ECO:0000256" key="1">
    <source>
        <dbReference type="SAM" id="MobiDB-lite"/>
    </source>
</evidence>
<dbReference type="Proteomes" id="UP000199205">
    <property type="component" value="Unassembled WGS sequence"/>
</dbReference>
<evidence type="ECO:0000313" key="2">
    <source>
        <dbReference type="EMBL" id="SCB30792.1"/>
    </source>
</evidence>
<feature type="compositionally biased region" description="Basic and acidic residues" evidence="1">
    <location>
        <begin position="88"/>
        <end position="98"/>
    </location>
</feature>
<gene>
    <name evidence="2" type="ORF">GA0061101_106160</name>
</gene>
<organism evidence="2 3">
    <name type="scientific">Rhizobium lusitanum</name>
    <dbReference type="NCBI Taxonomy" id="293958"/>
    <lineage>
        <taxon>Bacteria</taxon>
        <taxon>Pseudomonadati</taxon>
        <taxon>Pseudomonadota</taxon>
        <taxon>Alphaproteobacteria</taxon>
        <taxon>Hyphomicrobiales</taxon>
        <taxon>Rhizobiaceae</taxon>
        <taxon>Rhizobium/Agrobacterium group</taxon>
        <taxon>Rhizobium</taxon>
    </lineage>
</organism>
<evidence type="ECO:0000313" key="3">
    <source>
        <dbReference type="Proteomes" id="UP000199205"/>
    </source>
</evidence>
<name>A0A1C3VSP7_9HYPH</name>
<accession>A0A1C3VSP7</accession>
<sequence>MKPIYIPCDCRTPYHCLVIEPDEDIPESLTVSFVSTRNGSVWHRIKWAWKHVFGREDLTFADIIIKRDDFLEALDSVVPGTSSNPLQEQRENIGREGK</sequence>
<dbReference type="EMBL" id="FMAF01000006">
    <property type="protein sequence ID" value="SCB30792.1"/>
    <property type="molecule type" value="Genomic_DNA"/>
</dbReference>